<accession>A0A7J6XJ99</accession>
<protein>
    <recommendedName>
        <fullName evidence="4">Mucin TcMUCII</fullName>
    </recommendedName>
</protein>
<comment type="caution">
    <text evidence="2">The sequence shown here is derived from an EMBL/GenBank/DDBJ whole genome shotgun (WGS) entry which is preliminary data.</text>
</comment>
<evidence type="ECO:0000256" key="1">
    <source>
        <dbReference type="SAM" id="MobiDB-lite"/>
    </source>
</evidence>
<dbReference type="AlphaFoldDB" id="A0A7J6XJ99"/>
<evidence type="ECO:0000313" key="3">
    <source>
        <dbReference type="Proteomes" id="UP000583944"/>
    </source>
</evidence>
<dbReference type="EMBL" id="JABDHM010000465">
    <property type="protein sequence ID" value="KAF5214599.1"/>
    <property type="molecule type" value="Genomic_DNA"/>
</dbReference>
<feature type="compositionally biased region" description="Gly residues" evidence="1">
    <location>
        <begin position="88"/>
        <end position="101"/>
    </location>
</feature>
<sequence>MVCVRCRCWAAAICDCALAVRGVAAVSLLLLPLCVDGELFCAEGCRQVTGVMAMMMTGRVLLVCALCVLWCGAGGGGCDDTPQTSPSGSGGGTVVGTGVGQSGEADNSVKDESVEREGDDQTSVVVPAGVEGQQLQETVPGKPGGVENTSNLNLLAGKGTRTTATPPPPPPGKPNNLPKPTNSDVSATLGTTTGLQPAQPSQSPAGEEPTATGDSSPGPQTAAASDATRSTPAGGGAEPTSPSPGGSVNPAAASSSVTASTPAQSQKEHAPTTTTTTTTKAPTTTTTTTTEAPTTTTTRAPSRLREIDGSLSSSAWVCAPLLLAVSALAYTTLG</sequence>
<name>A0A7J6XJ99_TRYCR</name>
<evidence type="ECO:0000313" key="2">
    <source>
        <dbReference type="EMBL" id="KAF5214599.1"/>
    </source>
</evidence>
<dbReference type="VEuPathDB" id="TriTrypDB:BCY84_01977"/>
<proteinExistence type="predicted"/>
<dbReference type="Proteomes" id="UP000583944">
    <property type="component" value="Unassembled WGS sequence"/>
</dbReference>
<organism evidence="2 3">
    <name type="scientific">Trypanosoma cruzi</name>
    <dbReference type="NCBI Taxonomy" id="5693"/>
    <lineage>
        <taxon>Eukaryota</taxon>
        <taxon>Discoba</taxon>
        <taxon>Euglenozoa</taxon>
        <taxon>Kinetoplastea</taxon>
        <taxon>Metakinetoplastina</taxon>
        <taxon>Trypanosomatida</taxon>
        <taxon>Trypanosomatidae</taxon>
        <taxon>Trypanosoma</taxon>
        <taxon>Schizotrypanum</taxon>
    </lineage>
</organism>
<feature type="compositionally biased region" description="Basic and acidic residues" evidence="1">
    <location>
        <begin position="107"/>
        <end position="116"/>
    </location>
</feature>
<dbReference type="InterPro" id="IPR000458">
    <property type="entry name" value="Tryp_mucin"/>
</dbReference>
<feature type="compositionally biased region" description="Polar residues" evidence="1">
    <location>
        <begin position="212"/>
        <end position="231"/>
    </location>
</feature>
<reference evidence="2 3" key="1">
    <citation type="journal article" date="2019" name="Genome Biol. Evol.">
        <title>Nanopore Sequencing Significantly Improves Genome Assembly of the Protozoan Parasite Trypanosoma cruzi.</title>
        <authorList>
            <person name="Diaz-Viraque F."/>
            <person name="Pita S."/>
            <person name="Greif G."/>
            <person name="de Souza R.C.M."/>
            <person name="Iraola G."/>
            <person name="Robello C."/>
        </authorList>
    </citation>
    <scope>NUCLEOTIDE SEQUENCE [LARGE SCALE GENOMIC DNA]</scope>
    <source>
        <strain evidence="2 3">Berenice</strain>
    </source>
</reference>
<feature type="compositionally biased region" description="Polar residues" evidence="1">
    <location>
        <begin position="183"/>
        <end position="204"/>
    </location>
</feature>
<feature type="compositionally biased region" description="Low complexity" evidence="1">
    <location>
        <begin position="243"/>
        <end position="298"/>
    </location>
</feature>
<dbReference type="VEuPathDB" id="TriTrypDB:ECC02_012780"/>
<feature type="region of interest" description="Disordered" evidence="1">
    <location>
        <begin position="82"/>
        <end position="303"/>
    </location>
</feature>
<dbReference type="Pfam" id="PF01456">
    <property type="entry name" value="Mucin"/>
    <property type="match status" value="1"/>
</dbReference>
<gene>
    <name evidence="2" type="ORF">ECC02_012780</name>
</gene>
<evidence type="ECO:0008006" key="4">
    <source>
        <dbReference type="Google" id="ProtNLM"/>
    </source>
</evidence>